<protein>
    <submittedName>
        <fullName evidence="1">Uncharacterized protein</fullName>
    </submittedName>
</protein>
<dbReference type="OrthoDB" id="10267031at2759"/>
<evidence type="ECO:0000313" key="2">
    <source>
        <dbReference type="Proteomes" id="UP000719766"/>
    </source>
</evidence>
<organism evidence="1 2">
    <name type="scientific">Suillus plorans</name>
    <dbReference type="NCBI Taxonomy" id="116603"/>
    <lineage>
        <taxon>Eukaryota</taxon>
        <taxon>Fungi</taxon>
        <taxon>Dikarya</taxon>
        <taxon>Basidiomycota</taxon>
        <taxon>Agaricomycotina</taxon>
        <taxon>Agaricomycetes</taxon>
        <taxon>Agaricomycetidae</taxon>
        <taxon>Boletales</taxon>
        <taxon>Suillineae</taxon>
        <taxon>Suillaceae</taxon>
        <taxon>Suillus</taxon>
    </lineage>
</organism>
<keyword evidence="2" id="KW-1185">Reference proteome</keyword>
<sequence length="251" mass="27989">MWNLFRMRRVTIDHLAAHNMGPTSQFPAYSVCLQGPSLRGVVPDGLYDMRSSSDTSLRLPIYTALLKVPANNGELETLCLCRSDVEQWLQEWDISGEERSQFLKSIVDAFIQSDQPETAYHYTLSYVSSLPSSSPSPAIDAIALALRLPSLFDFDPLFKSDAVVSAKDHELFSLLQVFLNTIPLLSKNMNSARAEDPSPVICVTGFFTRRGRPALFRGRVDPAGLLSGKLSQTTPSLHVYRSSARTFEREK</sequence>
<name>A0A9P7DLC2_9AGAM</name>
<dbReference type="Proteomes" id="UP000719766">
    <property type="component" value="Unassembled WGS sequence"/>
</dbReference>
<dbReference type="RefSeq" id="XP_041162670.1">
    <property type="nucleotide sequence ID" value="XM_041299901.1"/>
</dbReference>
<dbReference type="AlphaFoldDB" id="A0A9P7DLC2"/>
<gene>
    <name evidence="1" type="ORF">HD556DRAFT_1306341</name>
</gene>
<dbReference type="GeneID" id="64593665"/>
<proteinExistence type="predicted"/>
<reference evidence="1" key="1">
    <citation type="journal article" date="2020" name="New Phytol.">
        <title>Comparative genomics reveals dynamic genome evolution in host specialist ectomycorrhizal fungi.</title>
        <authorList>
            <person name="Lofgren L.A."/>
            <person name="Nguyen N.H."/>
            <person name="Vilgalys R."/>
            <person name="Ruytinx J."/>
            <person name="Liao H.L."/>
            <person name="Branco S."/>
            <person name="Kuo A."/>
            <person name="LaButti K."/>
            <person name="Lipzen A."/>
            <person name="Andreopoulos W."/>
            <person name="Pangilinan J."/>
            <person name="Riley R."/>
            <person name="Hundley H."/>
            <person name="Na H."/>
            <person name="Barry K."/>
            <person name="Grigoriev I.V."/>
            <person name="Stajich J.E."/>
            <person name="Kennedy P.G."/>
        </authorList>
    </citation>
    <scope>NUCLEOTIDE SEQUENCE</scope>
    <source>
        <strain evidence="1">S12</strain>
    </source>
</reference>
<evidence type="ECO:0000313" key="1">
    <source>
        <dbReference type="EMBL" id="KAG1797717.1"/>
    </source>
</evidence>
<comment type="caution">
    <text evidence="1">The sequence shown here is derived from an EMBL/GenBank/DDBJ whole genome shotgun (WGS) entry which is preliminary data.</text>
</comment>
<accession>A0A9P7DLC2</accession>
<dbReference type="EMBL" id="JABBWE010000015">
    <property type="protein sequence ID" value="KAG1797717.1"/>
    <property type="molecule type" value="Genomic_DNA"/>
</dbReference>